<keyword evidence="4" id="KW-1185">Reference proteome</keyword>
<feature type="signal peptide" evidence="2">
    <location>
        <begin position="1"/>
        <end position="19"/>
    </location>
</feature>
<sequence length="686" mass="71695">MNRQTTGLVLCALLLTTFGHELVNRHQAARSAKQGHAPLDYKREHYHTRDLNSEECYSVCESTGNGGSSNLTVIVNTTSSLVAVANVTAKVALVVDVKANLVVVLASSGVLIGVNLETKNALYVPAGSSNATWNGSVSLEDYLGNLTNGLEGLRKVVSEGAKHFNVSNVPEEVSAQVHLILIALSSGEEGNQKEAVAVLVKISVALKGALSVSLKVLRSGSVVVGLTLRAVVNITVGLAKLIGQIKGGVAVLVSARVTIDLNILLGAENAAAVFVSIVAQLAKAGVKLAEALSDIFKSFESLFARLVELGGNSSKGLNGLIKVMVALVNTLNEGNDPETLIHALIEYYGHGGRQEIGQQWNAAIKAILDLVQEYHLEEVAKGLVEVLHKIQENKWTVNHVNLSAAIAILIATKENSVPLDNIVKIVNLLGRRSLILVLITVLIRLLTIPGGIRVLISLAPNIKITIDLNVANALRLLLRGVVVPIARQNVLRILLSLPIIGALLRHIQKSLALRLEELIKHPECGKVIKELLELLNEARKNGGGGTSIGGSASGSGNTSIGGSASGSGDSNGDGSGDGHVSGGAGGNGHGDSSGGGHGGSGGNGKGDESGSGSNSKESNESGSASGESGGHPHHSDEHGDKSKESKEKTHSRHKGRHQGHARHNKAGKNHKGKKHEHAKHLNEHKQ</sequence>
<evidence type="ECO:0000313" key="4">
    <source>
        <dbReference type="Proteomes" id="UP000719412"/>
    </source>
</evidence>
<organism evidence="3 4">
    <name type="scientific">Tenebrio molitor</name>
    <name type="common">Yellow mealworm beetle</name>
    <dbReference type="NCBI Taxonomy" id="7067"/>
    <lineage>
        <taxon>Eukaryota</taxon>
        <taxon>Metazoa</taxon>
        <taxon>Ecdysozoa</taxon>
        <taxon>Arthropoda</taxon>
        <taxon>Hexapoda</taxon>
        <taxon>Insecta</taxon>
        <taxon>Pterygota</taxon>
        <taxon>Neoptera</taxon>
        <taxon>Endopterygota</taxon>
        <taxon>Coleoptera</taxon>
        <taxon>Polyphaga</taxon>
        <taxon>Cucujiformia</taxon>
        <taxon>Tenebrionidae</taxon>
        <taxon>Tenebrio</taxon>
    </lineage>
</organism>
<reference evidence="3" key="1">
    <citation type="journal article" date="2020" name="J Insects Food Feed">
        <title>The yellow mealworm (Tenebrio molitor) genome: a resource for the emerging insects as food and feed industry.</title>
        <authorList>
            <person name="Eriksson T."/>
            <person name="Andere A."/>
            <person name="Kelstrup H."/>
            <person name="Emery V."/>
            <person name="Picard C."/>
        </authorList>
    </citation>
    <scope>NUCLEOTIDE SEQUENCE</scope>
    <source>
        <strain evidence="3">Stoneville</strain>
        <tissue evidence="3">Whole head</tissue>
    </source>
</reference>
<evidence type="ECO:0000313" key="3">
    <source>
        <dbReference type="EMBL" id="KAH0817032.1"/>
    </source>
</evidence>
<protein>
    <submittedName>
        <fullName evidence="3">Uncharacterized protein</fullName>
    </submittedName>
</protein>
<feature type="chain" id="PRO_5035239550" evidence="2">
    <location>
        <begin position="20"/>
        <end position="686"/>
    </location>
</feature>
<reference evidence="3" key="2">
    <citation type="submission" date="2021-08" db="EMBL/GenBank/DDBJ databases">
        <authorList>
            <person name="Eriksson T."/>
        </authorList>
    </citation>
    <scope>NUCLEOTIDE SEQUENCE</scope>
    <source>
        <strain evidence="3">Stoneville</strain>
        <tissue evidence="3">Whole head</tissue>
    </source>
</reference>
<proteinExistence type="predicted"/>
<dbReference type="Proteomes" id="UP000719412">
    <property type="component" value="Unassembled WGS sequence"/>
</dbReference>
<comment type="caution">
    <text evidence="3">The sequence shown here is derived from an EMBL/GenBank/DDBJ whole genome shotgun (WGS) entry which is preliminary data.</text>
</comment>
<keyword evidence="2" id="KW-0732">Signal</keyword>
<feature type="compositionally biased region" description="Basic and acidic residues" evidence="1">
    <location>
        <begin position="633"/>
        <end position="648"/>
    </location>
</feature>
<feature type="compositionally biased region" description="Gly residues" evidence="1">
    <location>
        <begin position="544"/>
        <end position="553"/>
    </location>
</feature>
<evidence type="ECO:0000256" key="2">
    <source>
        <dbReference type="SAM" id="SignalP"/>
    </source>
</evidence>
<feature type="compositionally biased region" description="Gly residues" evidence="1">
    <location>
        <begin position="563"/>
        <end position="604"/>
    </location>
</feature>
<dbReference type="AlphaFoldDB" id="A0A8J6HMJ8"/>
<dbReference type="EMBL" id="JABDTM020020430">
    <property type="protein sequence ID" value="KAH0817032.1"/>
    <property type="molecule type" value="Genomic_DNA"/>
</dbReference>
<evidence type="ECO:0000256" key="1">
    <source>
        <dbReference type="SAM" id="MobiDB-lite"/>
    </source>
</evidence>
<accession>A0A8J6HMJ8</accession>
<feature type="compositionally biased region" description="Basic residues" evidence="1">
    <location>
        <begin position="649"/>
        <end position="678"/>
    </location>
</feature>
<name>A0A8J6HMJ8_TENMO</name>
<feature type="compositionally biased region" description="Low complexity" evidence="1">
    <location>
        <begin position="610"/>
        <end position="626"/>
    </location>
</feature>
<gene>
    <name evidence="3" type="ORF">GEV33_005758</name>
</gene>
<feature type="region of interest" description="Disordered" evidence="1">
    <location>
        <begin position="544"/>
        <end position="686"/>
    </location>
</feature>